<dbReference type="PANTHER" id="PTHR12138:SF152">
    <property type="entry name" value="C2H2-TYPE DOMAIN-CONTAINING PROTEIN"/>
    <property type="match status" value="1"/>
</dbReference>
<dbReference type="PRINTS" id="PR02045">
    <property type="entry name" value="F138DOMAIN"/>
</dbReference>
<reference evidence="1" key="2">
    <citation type="submission" date="2019-01" db="EMBL/GenBank/DDBJ databases">
        <authorList>
            <person name="Graves T."/>
            <person name="Eichler E.E."/>
            <person name="Wilson R.K."/>
        </authorList>
    </citation>
    <scope>NUCLEOTIDE SEQUENCE [LARGE SCALE GENOMIC DNA]</scope>
    <source>
        <strain evidence="1">17573</strain>
    </source>
</reference>
<reference evidence="1" key="3">
    <citation type="submission" date="2025-08" db="UniProtKB">
        <authorList>
            <consortium name="Ensembl"/>
        </authorList>
    </citation>
    <scope>IDENTIFICATION</scope>
    <source>
        <strain evidence="1">17573</strain>
    </source>
</reference>
<dbReference type="InParanoid" id="A0A5F8A1N1"/>
<organism evidence="1 2">
    <name type="scientific">Macaca mulatta</name>
    <name type="common">Rhesus macaque</name>
    <dbReference type="NCBI Taxonomy" id="9544"/>
    <lineage>
        <taxon>Eukaryota</taxon>
        <taxon>Metazoa</taxon>
        <taxon>Chordata</taxon>
        <taxon>Craniata</taxon>
        <taxon>Vertebrata</taxon>
        <taxon>Euteleostomi</taxon>
        <taxon>Mammalia</taxon>
        <taxon>Eutheria</taxon>
        <taxon>Euarchontoglires</taxon>
        <taxon>Primates</taxon>
        <taxon>Haplorrhini</taxon>
        <taxon>Catarrhini</taxon>
        <taxon>Cercopithecidae</taxon>
        <taxon>Cercopithecinae</taxon>
        <taxon>Macaca</taxon>
    </lineage>
</organism>
<dbReference type="VEuPathDB" id="HostDB:ENSMMUG00000060695"/>
<sequence length="117" mass="12599">MSLIGQLILPLSFLVWFFFLRPSLTLLPRLEYSGALTAHCSLHLLGSSTSPNSSGTTGMHHHAWLIFLYFCRDGGPRCDAQAGLELPSSSDLTTLASQSAGITGMSHRALSSFVCVD</sequence>
<protein>
    <submittedName>
        <fullName evidence="1">Uncharacterized protein</fullName>
    </submittedName>
</protein>
<dbReference type="AlphaFoldDB" id="A0A5F8A1N1"/>
<dbReference type="Proteomes" id="UP000006718">
    <property type="component" value="Chromosome 16"/>
</dbReference>
<proteinExistence type="predicted"/>
<reference evidence="1" key="4">
    <citation type="submission" date="2025-09" db="UniProtKB">
        <authorList>
            <consortium name="Ensembl"/>
        </authorList>
    </citation>
    <scope>IDENTIFICATION</scope>
    <source>
        <strain evidence="1">17573</strain>
    </source>
</reference>
<evidence type="ECO:0000313" key="2">
    <source>
        <dbReference type="Proteomes" id="UP000006718"/>
    </source>
</evidence>
<dbReference type="PANTHER" id="PTHR12138">
    <property type="entry name" value="PRIMATE-EXPANDED PROTEIN FAMILY"/>
    <property type="match status" value="1"/>
</dbReference>
<dbReference type="Ensembl" id="ENSMMUT00000098346.1">
    <property type="protein sequence ID" value="ENSMMUP00000071809.1"/>
    <property type="gene ID" value="ENSMMUG00000060695.1"/>
</dbReference>
<keyword evidence="2" id="KW-1185">Reference proteome</keyword>
<evidence type="ECO:0000313" key="1">
    <source>
        <dbReference type="Ensembl" id="ENSMMUP00000071809.1"/>
    </source>
</evidence>
<accession>A0A5F8A1N1</accession>
<dbReference type="GeneTree" id="ENSGT01150000286943"/>
<name>A0A5F8A1N1_MACMU</name>
<reference evidence="2" key="1">
    <citation type="journal article" date="2007" name="Science">
        <title>Evolutionary and biomedical insights from the rhesus macaque genome.</title>
        <authorList>
            <person name="Gibbs R.A."/>
            <person name="Rogers J."/>
            <person name="Katze M.G."/>
            <person name="Bumgarner R."/>
            <person name="Weinstock G.M."/>
            <person name="Mardis E.R."/>
            <person name="Remington K.A."/>
            <person name="Strausberg R.L."/>
            <person name="Venter J.C."/>
            <person name="Wilson R.K."/>
            <person name="Batzer M.A."/>
            <person name="Bustamante C.D."/>
            <person name="Eichler E.E."/>
            <person name="Hahn M.W."/>
            <person name="Hardison R.C."/>
            <person name="Makova K.D."/>
            <person name="Miller W."/>
            <person name="Milosavljevic A."/>
            <person name="Palermo R.E."/>
            <person name="Siepel A."/>
            <person name="Sikela J.M."/>
            <person name="Attaway T."/>
            <person name="Bell S."/>
            <person name="Bernard K.E."/>
            <person name="Buhay C.J."/>
            <person name="Chandrabose M.N."/>
            <person name="Dao M."/>
            <person name="Davis C."/>
            <person name="Delehaunty K.D."/>
            <person name="Ding Y."/>
            <person name="Dinh H.H."/>
            <person name="Dugan-Rocha S."/>
            <person name="Fulton L.A."/>
            <person name="Gabisi R.A."/>
            <person name="Garner T.T."/>
            <person name="Godfrey J."/>
            <person name="Hawes A.C."/>
            <person name="Hernandez J."/>
            <person name="Hines S."/>
            <person name="Holder M."/>
            <person name="Hume J."/>
            <person name="Jhangiani S.N."/>
            <person name="Joshi V."/>
            <person name="Khan Z.M."/>
            <person name="Kirkness E.F."/>
            <person name="Cree A."/>
            <person name="Fowler R.G."/>
            <person name="Lee S."/>
            <person name="Lewis L.R."/>
            <person name="Li Z."/>
            <person name="Liu Y.-S."/>
            <person name="Moore S.M."/>
            <person name="Muzny D."/>
            <person name="Nazareth L.V."/>
            <person name="Ngo D.N."/>
            <person name="Okwuonu G.O."/>
            <person name="Pai G."/>
            <person name="Parker D."/>
            <person name="Paul H.A."/>
            <person name="Pfannkoch C."/>
            <person name="Pohl C.S."/>
            <person name="Rogers Y.-H.C."/>
            <person name="Ruiz S.J."/>
            <person name="Sabo A."/>
            <person name="Santibanez J."/>
            <person name="Schneider B.W."/>
            <person name="Smith S.M."/>
            <person name="Sodergren E."/>
            <person name="Svatek A.F."/>
            <person name="Utterback T.R."/>
            <person name="Vattathil S."/>
            <person name="Warren W."/>
            <person name="White C.S."/>
            <person name="Chinwalla A.T."/>
            <person name="Feng Y."/>
            <person name="Halpern A.L."/>
            <person name="Hillier L.W."/>
            <person name="Huang X."/>
            <person name="Minx P."/>
            <person name="Nelson J.O."/>
            <person name="Pepin K.H."/>
            <person name="Qin X."/>
            <person name="Sutton G.G."/>
            <person name="Venter E."/>
            <person name="Walenz B.P."/>
            <person name="Wallis J.W."/>
            <person name="Worley K.C."/>
            <person name="Yang S.-P."/>
            <person name="Jones S.M."/>
            <person name="Marra M.A."/>
            <person name="Rocchi M."/>
            <person name="Schein J.E."/>
            <person name="Baertsch R."/>
            <person name="Clarke L."/>
            <person name="Csuros M."/>
            <person name="Glasscock J."/>
            <person name="Harris R.A."/>
            <person name="Havlak P."/>
            <person name="Jackson A.R."/>
            <person name="Jiang H."/>
            <person name="Liu Y."/>
            <person name="Messina D.N."/>
            <person name="Shen Y."/>
            <person name="Song H.X.-Z."/>
            <person name="Wylie T."/>
            <person name="Zhang L."/>
            <person name="Birney E."/>
            <person name="Han K."/>
            <person name="Konkel M.K."/>
            <person name="Lee J."/>
            <person name="Smit A.F.A."/>
            <person name="Ullmer B."/>
            <person name="Wang H."/>
            <person name="Xing J."/>
            <person name="Burhans R."/>
            <person name="Cheng Z."/>
            <person name="Karro J.E."/>
            <person name="Ma J."/>
            <person name="Raney B."/>
            <person name="She X."/>
            <person name="Cox M.J."/>
            <person name="Demuth J.P."/>
            <person name="Dumas L.J."/>
            <person name="Han S.-G."/>
            <person name="Hopkins J."/>
            <person name="Karimpour-Fard A."/>
            <person name="Kim Y.H."/>
            <person name="Pollack J.R."/>
            <person name="Vinar T."/>
            <person name="Addo-Quaye C."/>
            <person name="Degenhardt J."/>
            <person name="Denby A."/>
            <person name="Hubisz M.J."/>
            <person name="Indap A."/>
            <person name="Kosiol C."/>
            <person name="Lahn B.T."/>
            <person name="Lawson H.A."/>
            <person name="Marklein A."/>
            <person name="Nielsen R."/>
            <person name="Vallender E.J."/>
            <person name="Clark A.G."/>
            <person name="Ferguson B."/>
            <person name="Hernandez R.D."/>
            <person name="Hirani K."/>
            <person name="Kehrer-Sawatzki H."/>
            <person name="Kolb J."/>
            <person name="Patil S."/>
            <person name="Pu L.-L."/>
            <person name="Ren Y."/>
            <person name="Smith D.G."/>
            <person name="Wheeler D.A."/>
            <person name="Schenck I."/>
            <person name="Ball E.V."/>
            <person name="Chen R."/>
            <person name="Cooper D.N."/>
            <person name="Giardine B."/>
            <person name="Hsu F."/>
            <person name="Kent W.J."/>
            <person name="Lesk A."/>
            <person name="Nelson D.L."/>
            <person name="O'brien W.E."/>
            <person name="Pruefer K."/>
            <person name="Stenson P.D."/>
            <person name="Wallace J.C."/>
            <person name="Ke H."/>
            <person name="Liu X.-M."/>
            <person name="Wang P."/>
            <person name="Xiang A.P."/>
            <person name="Yang F."/>
            <person name="Barber G.P."/>
            <person name="Haussler D."/>
            <person name="Karolchik D."/>
            <person name="Kern A.D."/>
            <person name="Kuhn R.M."/>
            <person name="Smith K.E."/>
            <person name="Zwieg A.S."/>
        </authorList>
    </citation>
    <scope>NUCLEOTIDE SEQUENCE [LARGE SCALE GENOMIC DNA]</scope>
    <source>
        <strain evidence="2">17573</strain>
    </source>
</reference>